<feature type="transmembrane region" description="Helical" evidence="1">
    <location>
        <begin position="99"/>
        <end position="122"/>
    </location>
</feature>
<reference evidence="2 3" key="1">
    <citation type="journal article" date="2019" name="Nat. Ecol. Evol.">
        <title>Megaphylogeny resolves global patterns of mushroom evolution.</title>
        <authorList>
            <person name="Varga T."/>
            <person name="Krizsan K."/>
            <person name="Foldi C."/>
            <person name="Dima B."/>
            <person name="Sanchez-Garcia M."/>
            <person name="Sanchez-Ramirez S."/>
            <person name="Szollosi G.J."/>
            <person name="Szarkandi J.G."/>
            <person name="Papp V."/>
            <person name="Albert L."/>
            <person name="Andreopoulos W."/>
            <person name="Angelini C."/>
            <person name="Antonin V."/>
            <person name="Barry K.W."/>
            <person name="Bougher N.L."/>
            <person name="Buchanan P."/>
            <person name="Buyck B."/>
            <person name="Bense V."/>
            <person name="Catcheside P."/>
            <person name="Chovatia M."/>
            <person name="Cooper J."/>
            <person name="Damon W."/>
            <person name="Desjardin D."/>
            <person name="Finy P."/>
            <person name="Geml J."/>
            <person name="Haridas S."/>
            <person name="Hughes K."/>
            <person name="Justo A."/>
            <person name="Karasinski D."/>
            <person name="Kautmanova I."/>
            <person name="Kiss B."/>
            <person name="Kocsube S."/>
            <person name="Kotiranta H."/>
            <person name="LaButti K.M."/>
            <person name="Lechner B.E."/>
            <person name="Liimatainen K."/>
            <person name="Lipzen A."/>
            <person name="Lukacs Z."/>
            <person name="Mihaltcheva S."/>
            <person name="Morgado L.N."/>
            <person name="Niskanen T."/>
            <person name="Noordeloos M.E."/>
            <person name="Ohm R.A."/>
            <person name="Ortiz-Santana B."/>
            <person name="Ovrebo C."/>
            <person name="Racz N."/>
            <person name="Riley R."/>
            <person name="Savchenko A."/>
            <person name="Shiryaev A."/>
            <person name="Soop K."/>
            <person name="Spirin V."/>
            <person name="Szebenyi C."/>
            <person name="Tomsovsky M."/>
            <person name="Tulloss R.E."/>
            <person name="Uehling J."/>
            <person name="Grigoriev I.V."/>
            <person name="Vagvolgyi C."/>
            <person name="Papp T."/>
            <person name="Martin F.M."/>
            <person name="Miettinen O."/>
            <person name="Hibbett D.S."/>
            <person name="Nagy L.G."/>
        </authorList>
    </citation>
    <scope>NUCLEOTIDE SEQUENCE [LARGE SCALE GENOMIC DNA]</scope>
    <source>
        <strain evidence="2 3">CBS 166.37</strain>
    </source>
</reference>
<evidence type="ECO:0000256" key="1">
    <source>
        <dbReference type="SAM" id="Phobius"/>
    </source>
</evidence>
<keyword evidence="3" id="KW-1185">Reference proteome</keyword>
<name>A0A5C3M170_9AGAR</name>
<dbReference type="Proteomes" id="UP000308652">
    <property type="component" value="Unassembled WGS sequence"/>
</dbReference>
<accession>A0A5C3M170</accession>
<dbReference type="EMBL" id="ML213603">
    <property type="protein sequence ID" value="TFK38463.1"/>
    <property type="molecule type" value="Genomic_DNA"/>
</dbReference>
<keyword evidence="1" id="KW-0812">Transmembrane</keyword>
<organism evidence="2 3">
    <name type="scientific">Crucibulum laeve</name>
    <dbReference type="NCBI Taxonomy" id="68775"/>
    <lineage>
        <taxon>Eukaryota</taxon>
        <taxon>Fungi</taxon>
        <taxon>Dikarya</taxon>
        <taxon>Basidiomycota</taxon>
        <taxon>Agaricomycotina</taxon>
        <taxon>Agaricomycetes</taxon>
        <taxon>Agaricomycetidae</taxon>
        <taxon>Agaricales</taxon>
        <taxon>Agaricineae</taxon>
        <taxon>Nidulariaceae</taxon>
        <taxon>Crucibulum</taxon>
    </lineage>
</organism>
<evidence type="ECO:0000313" key="2">
    <source>
        <dbReference type="EMBL" id="TFK38463.1"/>
    </source>
</evidence>
<feature type="transmembrane region" description="Helical" evidence="1">
    <location>
        <begin position="164"/>
        <end position="186"/>
    </location>
</feature>
<keyword evidence="1" id="KW-0472">Membrane</keyword>
<sequence length="188" mass="21200">MSATSTASTSASTIDIEAQRNIVGHHLPLPTPMRVVTHSSRAASGEFTIDPLDSFFGYTLSSSRSYESRHDRRISEVLPPYVEESNLPAYSAYEEPVTLAMYLFKFGFLFPPFWIFGAIILLSPLREPPTSSESVAWMPEKTEAERQQMIAEIRKVEVKWGRRCLWAILILSTIAIATGLGIWAYLRR</sequence>
<proteinExistence type="predicted"/>
<keyword evidence="1" id="KW-1133">Transmembrane helix</keyword>
<gene>
    <name evidence="2" type="ORF">BDQ12DRAFT_683712</name>
</gene>
<dbReference type="OrthoDB" id="3358294at2759"/>
<evidence type="ECO:0000313" key="3">
    <source>
        <dbReference type="Proteomes" id="UP000308652"/>
    </source>
</evidence>
<protein>
    <submittedName>
        <fullName evidence="2">Uncharacterized protein</fullName>
    </submittedName>
</protein>
<dbReference type="AlphaFoldDB" id="A0A5C3M170"/>